<keyword evidence="4" id="KW-1185">Reference proteome</keyword>
<dbReference type="KEGG" id="dpp:DICPUDRAFT_76470"/>
<dbReference type="RefSeq" id="XP_003285545.1">
    <property type="nucleotide sequence ID" value="XM_003285497.1"/>
</dbReference>
<keyword evidence="2" id="KW-0472">Membrane</keyword>
<reference evidence="4" key="1">
    <citation type="journal article" date="2011" name="Genome Biol.">
        <title>Comparative genomics of the social amoebae Dictyostelium discoideum and Dictyostelium purpureum.</title>
        <authorList>
            <consortium name="US DOE Joint Genome Institute (JGI-PGF)"/>
            <person name="Sucgang R."/>
            <person name="Kuo A."/>
            <person name="Tian X."/>
            <person name="Salerno W."/>
            <person name="Parikh A."/>
            <person name="Feasley C.L."/>
            <person name="Dalin E."/>
            <person name="Tu H."/>
            <person name="Huang E."/>
            <person name="Barry K."/>
            <person name="Lindquist E."/>
            <person name="Shapiro H."/>
            <person name="Bruce D."/>
            <person name="Schmutz J."/>
            <person name="Salamov A."/>
            <person name="Fey P."/>
            <person name="Gaudet P."/>
            <person name="Anjard C."/>
            <person name="Babu M.M."/>
            <person name="Basu S."/>
            <person name="Bushmanova Y."/>
            <person name="van der Wel H."/>
            <person name="Katoh-Kurasawa M."/>
            <person name="Dinh C."/>
            <person name="Coutinho P.M."/>
            <person name="Saito T."/>
            <person name="Elias M."/>
            <person name="Schaap P."/>
            <person name="Kay R.R."/>
            <person name="Henrissat B."/>
            <person name="Eichinger L."/>
            <person name="Rivero F."/>
            <person name="Putnam N.H."/>
            <person name="West C.M."/>
            <person name="Loomis W.F."/>
            <person name="Chisholm R.L."/>
            <person name="Shaulsky G."/>
            <person name="Strassmann J.E."/>
            <person name="Queller D.C."/>
            <person name="Kuspa A."/>
            <person name="Grigoriev I.V."/>
        </authorList>
    </citation>
    <scope>NUCLEOTIDE SEQUENCE [LARGE SCALE GENOMIC DNA]</scope>
    <source>
        <strain evidence="4">QSDP1</strain>
    </source>
</reference>
<evidence type="ECO:0000256" key="2">
    <source>
        <dbReference type="SAM" id="Phobius"/>
    </source>
</evidence>
<dbReference type="EMBL" id="GL870987">
    <property type="protein sequence ID" value="EGC37974.1"/>
    <property type="molecule type" value="Genomic_DNA"/>
</dbReference>
<protein>
    <submittedName>
        <fullName evidence="3">Uncharacterized protein</fullName>
    </submittedName>
</protein>
<feature type="region of interest" description="Disordered" evidence="1">
    <location>
        <begin position="97"/>
        <end position="132"/>
    </location>
</feature>
<dbReference type="InParanoid" id="F0ZDQ1"/>
<evidence type="ECO:0000313" key="3">
    <source>
        <dbReference type="EMBL" id="EGC37974.1"/>
    </source>
</evidence>
<dbReference type="AlphaFoldDB" id="F0ZDQ1"/>
<feature type="compositionally biased region" description="Polar residues" evidence="1">
    <location>
        <begin position="101"/>
        <end position="132"/>
    </location>
</feature>
<proteinExistence type="predicted"/>
<accession>F0ZDQ1</accession>
<gene>
    <name evidence="3" type="ORF">DICPUDRAFT_76470</name>
</gene>
<evidence type="ECO:0000313" key="4">
    <source>
        <dbReference type="Proteomes" id="UP000001064"/>
    </source>
</evidence>
<keyword evidence="2" id="KW-1133">Transmembrane helix</keyword>
<organism evidence="3 4">
    <name type="scientific">Dictyostelium purpureum</name>
    <name type="common">Slime mold</name>
    <dbReference type="NCBI Taxonomy" id="5786"/>
    <lineage>
        <taxon>Eukaryota</taxon>
        <taxon>Amoebozoa</taxon>
        <taxon>Evosea</taxon>
        <taxon>Eumycetozoa</taxon>
        <taxon>Dictyostelia</taxon>
        <taxon>Dictyosteliales</taxon>
        <taxon>Dictyosteliaceae</taxon>
        <taxon>Dictyostelium</taxon>
    </lineage>
</organism>
<keyword evidence="2" id="KW-0812">Transmembrane</keyword>
<dbReference type="VEuPathDB" id="AmoebaDB:DICPUDRAFT_76470"/>
<dbReference type="GeneID" id="10503141"/>
<evidence type="ECO:0000256" key="1">
    <source>
        <dbReference type="SAM" id="MobiDB-lite"/>
    </source>
</evidence>
<sequence>MDEDLYINGRSVNTLRHYEIKKILARKGAQMERCPRKRPLYNRLVEILKKTGNENKIENKIKDTIETTSATIGEVIETTTTNRTLEKPYPSGNKILGSYSKKYNSNNHTPTRPVLNSSELTGPNNSSYDNNSKQLSVQNFNKIKAEVSIKEKRNSEIEKEEFEPEVESNQLEKKNYQENYNNNNTTIININNNNDQLKTLIIILLLFFIMFIMILIDNEK</sequence>
<name>F0ZDQ1_DICPU</name>
<feature type="transmembrane region" description="Helical" evidence="2">
    <location>
        <begin position="197"/>
        <end position="216"/>
    </location>
</feature>
<dbReference type="Proteomes" id="UP000001064">
    <property type="component" value="Unassembled WGS sequence"/>
</dbReference>